<comment type="caution">
    <text evidence="1">The sequence shown here is derived from an EMBL/GenBank/DDBJ whole genome shotgun (WGS) entry which is preliminary data.</text>
</comment>
<evidence type="ECO:0000313" key="1">
    <source>
        <dbReference type="EMBL" id="KAK8204331.1"/>
    </source>
</evidence>
<dbReference type="Proteomes" id="UP001320706">
    <property type="component" value="Unassembled WGS sequence"/>
</dbReference>
<name>A0ACC3SCT0_9PEZI</name>
<reference evidence="1" key="1">
    <citation type="submission" date="2024-02" db="EMBL/GenBank/DDBJ databases">
        <title>Metagenome Assembled Genome of Zalaria obscura JY119.</title>
        <authorList>
            <person name="Vighnesh L."/>
            <person name="Jagadeeshwari U."/>
            <person name="Venkata Ramana C."/>
            <person name="Sasikala C."/>
        </authorList>
    </citation>
    <scope>NUCLEOTIDE SEQUENCE</scope>
    <source>
        <strain evidence="1">JY119</strain>
    </source>
</reference>
<gene>
    <name evidence="1" type="ORF">M8818_005176</name>
</gene>
<protein>
    <submittedName>
        <fullName evidence="1">Uncharacterized protein</fullName>
    </submittedName>
</protein>
<sequence>MQAIRNNSRLPQVYRIVKSTPAQVRNMSLFGSFGPRFPSGEFAPLFRLLDDYASHVTKNEFPGVSQSLRSFTPRFDVREVKDAYELHGELPGIAQKDINIEFTDPQTLTIKGRTERHTERGTPPSAAIEGQAEQGRITSGEEGSHYHKATVEDEDANMSGALPSDSNSQQASTSQEVAKSDQQQQQVQQRPESRYWVSERSVGEFHRTFSFPSRVDQDNVKASLKDGILSIIVPKATTPSTRRINIE</sequence>
<evidence type="ECO:0000313" key="2">
    <source>
        <dbReference type="Proteomes" id="UP001320706"/>
    </source>
</evidence>
<proteinExistence type="predicted"/>
<organism evidence="1 2">
    <name type="scientific">Zalaria obscura</name>
    <dbReference type="NCBI Taxonomy" id="2024903"/>
    <lineage>
        <taxon>Eukaryota</taxon>
        <taxon>Fungi</taxon>
        <taxon>Dikarya</taxon>
        <taxon>Ascomycota</taxon>
        <taxon>Pezizomycotina</taxon>
        <taxon>Dothideomycetes</taxon>
        <taxon>Dothideomycetidae</taxon>
        <taxon>Dothideales</taxon>
        <taxon>Zalariaceae</taxon>
        <taxon>Zalaria</taxon>
    </lineage>
</organism>
<dbReference type="EMBL" id="JAMKPW020000028">
    <property type="protein sequence ID" value="KAK8204331.1"/>
    <property type="molecule type" value="Genomic_DNA"/>
</dbReference>
<keyword evidence="2" id="KW-1185">Reference proteome</keyword>
<accession>A0ACC3SCT0</accession>